<dbReference type="PROSITE" id="PS50879">
    <property type="entry name" value="RNASE_H_1"/>
    <property type="match status" value="1"/>
</dbReference>
<reference evidence="3 4" key="1">
    <citation type="journal article" date="2020" name="Cell">
        <title>Large-Scale Comparative Analyses of Tick Genomes Elucidate Their Genetic Diversity and Vector Capacities.</title>
        <authorList>
            <consortium name="Tick Genome and Microbiome Consortium (TIGMIC)"/>
            <person name="Jia N."/>
            <person name="Wang J."/>
            <person name="Shi W."/>
            <person name="Du L."/>
            <person name="Sun Y."/>
            <person name="Zhan W."/>
            <person name="Jiang J.F."/>
            <person name="Wang Q."/>
            <person name="Zhang B."/>
            <person name="Ji P."/>
            <person name="Bell-Sakyi L."/>
            <person name="Cui X.M."/>
            <person name="Yuan T.T."/>
            <person name="Jiang B.G."/>
            <person name="Yang W.F."/>
            <person name="Lam T.T."/>
            <person name="Chang Q.C."/>
            <person name="Ding S.J."/>
            <person name="Wang X.J."/>
            <person name="Zhu J.G."/>
            <person name="Ruan X.D."/>
            <person name="Zhao L."/>
            <person name="Wei J.T."/>
            <person name="Ye R.Z."/>
            <person name="Que T.C."/>
            <person name="Du C.H."/>
            <person name="Zhou Y.H."/>
            <person name="Cheng J.X."/>
            <person name="Dai P.F."/>
            <person name="Guo W.B."/>
            <person name="Han X.H."/>
            <person name="Huang E.J."/>
            <person name="Li L.F."/>
            <person name="Wei W."/>
            <person name="Gao Y.C."/>
            <person name="Liu J.Z."/>
            <person name="Shao H.Z."/>
            <person name="Wang X."/>
            <person name="Wang C.C."/>
            <person name="Yang T.C."/>
            <person name="Huo Q.B."/>
            <person name="Li W."/>
            <person name="Chen H.Y."/>
            <person name="Chen S.E."/>
            <person name="Zhou L.G."/>
            <person name="Ni X.B."/>
            <person name="Tian J.H."/>
            <person name="Sheng Y."/>
            <person name="Liu T."/>
            <person name="Pan Y.S."/>
            <person name="Xia L.Y."/>
            <person name="Li J."/>
            <person name="Zhao F."/>
            <person name="Cao W.C."/>
        </authorList>
    </citation>
    <scope>NUCLEOTIDE SEQUENCE [LARGE SCALE GENOMIC DNA]</scope>
    <source>
        <strain evidence="3">HaeL-2018</strain>
    </source>
</reference>
<evidence type="ECO:0000259" key="2">
    <source>
        <dbReference type="PROSITE" id="PS50879"/>
    </source>
</evidence>
<dbReference type="InterPro" id="IPR002156">
    <property type="entry name" value="RNaseH_domain"/>
</dbReference>
<evidence type="ECO:0000313" key="3">
    <source>
        <dbReference type="EMBL" id="KAH9384908.1"/>
    </source>
</evidence>
<evidence type="ECO:0000313" key="4">
    <source>
        <dbReference type="Proteomes" id="UP000821853"/>
    </source>
</evidence>
<dbReference type="Gene3D" id="3.30.420.10">
    <property type="entry name" value="Ribonuclease H-like superfamily/Ribonuclease H"/>
    <property type="match status" value="1"/>
</dbReference>
<dbReference type="AlphaFoldDB" id="A0A9J6HBZ9"/>
<protein>
    <recommendedName>
        <fullName evidence="2">RNase H type-1 domain-containing protein</fullName>
    </recommendedName>
</protein>
<dbReference type="EMBL" id="JABSTR010003430">
    <property type="protein sequence ID" value="KAH9384908.1"/>
    <property type="molecule type" value="Genomic_DNA"/>
</dbReference>
<comment type="caution">
    <text evidence="3">The sequence shown here is derived from an EMBL/GenBank/DDBJ whole genome shotgun (WGS) entry which is preliminary data.</text>
</comment>
<feature type="compositionally biased region" description="Pro residues" evidence="1">
    <location>
        <begin position="16"/>
        <end position="27"/>
    </location>
</feature>
<dbReference type="InterPro" id="IPR012337">
    <property type="entry name" value="RNaseH-like_sf"/>
</dbReference>
<gene>
    <name evidence="3" type="ORF">HPB48_026938</name>
</gene>
<dbReference type="GO" id="GO:0003676">
    <property type="term" value="F:nucleic acid binding"/>
    <property type="evidence" value="ECO:0007669"/>
    <property type="project" value="InterPro"/>
</dbReference>
<dbReference type="Proteomes" id="UP000821853">
    <property type="component" value="Unassembled WGS sequence"/>
</dbReference>
<dbReference type="OMA" id="WGAHENI"/>
<dbReference type="OrthoDB" id="6499185at2759"/>
<dbReference type="VEuPathDB" id="VectorBase:HLOH_054096"/>
<name>A0A9J6HBZ9_HAELO</name>
<keyword evidence="4" id="KW-1185">Reference proteome</keyword>
<dbReference type="Pfam" id="PF00075">
    <property type="entry name" value="RNase_H"/>
    <property type="match status" value="1"/>
</dbReference>
<dbReference type="CDD" id="cd09276">
    <property type="entry name" value="Rnase_HI_RT_non_LTR"/>
    <property type="match status" value="1"/>
</dbReference>
<dbReference type="InterPro" id="IPR036397">
    <property type="entry name" value="RNaseH_sf"/>
</dbReference>
<accession>A0A9J6HBZ9</accession>
<feature type="region of interest" description="Disordered" evidence="1">
    <location>
        <begin position="1"/>
        <end position="32"/>
    </location>
</feature>
<proteinExistence type="predicted"/>
<dbReference type="SUPFAM" id="SSF53098">
    <property type="entry name" value="Ribonuclease H-like"/>
    <property type="match status" value="1"/>
</dbReference>
<evidence type="ECO:0000256" key="1">
    <source>
        <dbReference type="SAM" id="MobiDB-lite"/>
    </source>
</evidence>
<feature type="domain" description="RNase H type-1" evidence="2">
    <location>
        <begin position="282"/>
        <end position="415"/>
    </location>
</feature>
<sequence>MSRAGWSEAGGHPLTAPSPPPRRTSPHPPRREAAREAIQVALNIVGRQLEDLGLRVSPTKTVALTYHPTAGMEKRTQELSLNGVTLPWKKKVVYLGATLDNRLCWRPHLKAARAMAATALQAIKKIVAGGRGCTPELAARIYTATGVSRVLYALPQAKLTPATWRKLELQHRAALRLCLGLPNHSRIIETLAEARSWPLQSLATRYGLNFIARLKLAPDGHTLLERFRQRPHSQAYQLLTTYEELRDAGVHIDTTIPGVRSKRATPPCALQQEVACLLHERYAGAVKMYTDGSVLPGPPGSAAAACAAPELDLTVQRRLSFASSSRTAELVGLHLAADALTERRDIIQAVILCDSRAALLRLQNPHKHEPLVRQPGKKLRDLHSEGRRVSLHWVPAHVGLAGNKLAGSLAKAAHSADTAVFEAATKGDEAHYWIAKHAEKQHPHPRLANGTALSAARTAACYYASARAALSPRPAASSSDGPPPPNCQHCGELDNTEHALLRCSHHHAERAKMLQRYAALGVACSTREELLFPSASRGRGAALTALLQYAHATGLAQLL</sequence>
<dbReference type="GO" id="GO:0004523">
    <property type="term" value="F:RNA-DNA hybrid ribonuclease activity"/>
    <property type="evidence" value="ECO:0007669"/>
    <property type="project" value="InterPro"/>
</dbReference>
<organism evidence="3 4">
    <name type="scientific">Haemaphysalis longicornis</name>
    <name type="common">Bush tick</name>
    <dbReference type="NCBI Taxonomy" id="44386"/>
    <lineage>
        <taxon>Eukaryota</taxon>
        <taxon>Metazoa</taxon>
        <taxon>Ecdysozoa</taxon>
        <taxon>Arthropoda</taxon>
        <taxon>Chelicerata</taxon>
        <taxon>Arachnida</taxon>
        <taxon>Acari</taxon>
        <taxon>Parasitiformes</taxon>
        <taxon>Ixodida</taxon>
        <taxon>Ixodoidea</taxon>
        <taxon>Ixodidae</taxon>
        <taxon>Haemaphysalinae</taxon>
        <taxon>Haemaphysalis</taxon>
    </lineage>
</organism>